<name>A0ABS8P2W1_9PSEU</name>
<dbReference type="PRINTS" id="PR00455">
    <property type="entry name" value="HTHTETR"/>
</dbReference>
<dbReference type="Pfam" id="PF19344">
    <property type="entry name" value="TetR_C_32"/>
    <property type="match status" value="1"/>
</dbReference>
<evidence type="ECO:0000313" key="5">
    <source>
        <dbReference type="Proteomes" id="UP001199469"/>
    </source>
</evidence>
<proteinExistence type="predicted"/>
<dbReference type="PROSITE" id="PS50977">
    <property type="entry name" value="HTH_TETR_2"/>
    <property type="match status" value="1"/>
</dbReference>
<evidence type="ECO:0000256" key="1">
    <source>
        <dbReference type="ARBA" id="ARBA00023125"/>
    </source>
</evidence>
<sequence length="233" mass="25879">MTAVDGRRTRWDTHRAERRAQVVEAALEVLREVGPEFGVEEVAERAGITKPVIYRHFTDRAGLVQAMGEWATANLLDDWVLPVIHTADAPRTRIRGAITAFLGFLEQNPNVYWLFVRHAPADGSDVAQANKDLIGAAVAGVLHDFLAIGDADPRTADVWAHGLVGFVQNTAEWWLEHRTLTRDELADHLTTLVWAQMDGIVRSYGITLDPDRPITPEDLAEHARSRGLLPRGS</sequence>
<dbReference type="SUPFAM" id="SSF46689">
    <property type="entry name" value="Homeodomain-like"/>
    <property type="match status" value="1"/>
</dbReference>
<evidence type="ECO:0000256" key="2">
    <source>
        <dbReference type="PROSITE-ProRule" id="PRU00335"/>
    </source>
</evidence>
<gene>
    <name evidence="4" type="ORF">LQ327_04185</name>
</gene>
<feature type="domain" description="HTH tetR-type" evidence="3">
    <location>
        <begin position="16"/>
        <end position="75"/>
    </location>
</feature>
<reference evidence="4 5" key="1">
    <citation type="submission" date="2021-11" db="EMBL/GenBank/DDBJ databases">
        <title>Draft genome sequence of Actinomycetospora sp. SF1 isolated from the rhizosphere soil.</title>
        <authorList>
            <person name="Duangmal K."/>
            <person name="Chantavorakit T."/>
        </authorList>
    </citation>
    <scope>NUCLEOTIDE SEQUENCE [LARGE SCALE GENOMIC DNA]</scope>
    <source>
        <strain evidence="4 5">TBRC 5722</strain>
    </source>
</reference>
<feature type="DNA-binding region" description="H-T-H motif" evidence="2">
    <location>
        <begin position="38"/>
        <end position="57"/>
    </location>
</feature>
<keyword evidence="1 2" id="KW-0238">DNA-binding</keyword>
<organism evidence="4 5">
    <name type="scientific">Actinomycetospora endophytica</name>
    <dbReference type="NCBI Taxonomy" id="2291215"/>
    <lineage>
        <taxon>Bacteria</taxon>
        <taxon>Bacillati</taxon>
        <taxon>Actinomycetota</taxon>
        <taxon>Actinomycetes</taxon>
        <taxon>Pseudonocardiales</taxon>
        <taxon>Pseudonocardiaceae</taxon>
        <taxon>Actinomycetospora</taxon>
    </lineage>
</organism>
<dbReference type="Gene3D" id="1.10.357.10">
    <property type="entry name" value="Tetracycline Repressor, domain 2"/>
    <property type="match status" value="1"/>
</dbReference>
<dbReference type="PANTHER" id="PTHR30055:SF227">
    <property type="entry name" value="TRANSCRIPTIONAL REGULATORY PROTEIN (PROBABLY TETR-FAMILY)-RELATED"/>
    <property type="match status" value="1"/>
</dbReference>
<evidence type="ECO:0000313" key="4">
    <source>
        <dbReference type="EMBL" id="MCD2192587.1"/>
    </source>
</evidence>
<dbReference type="Proteomes" id="UP001199469">
    <property type="component" value="Unassembled WGS sequence"/>
</dbReference>
<dbReference type="EMBL" id="JAJNDB010000001">
    <property type="protein sequence ID" value="MCD2192587.1"/>
    <property type="molecule type" value="Genomic_DNA"/>
</dbReference>
<dbReference type="PANTHER" id="PTHR30055">
    <property type="entry name" value="HTH-TYPE TRANSCRIPTIONAL REGULATOR RUTR"/>
    <property type="match status" value="1"/>
</dbReference>
<dbReference type="RefSeq" id="WP_230730273.1">
    <property type="nucleotide sequence ID" value="NZ_JAJNDB010000001.1"/>
</dbReference>
<dbReference type="InterPro" id="IPR036271">
    <property type="entry name" value="Tet_transcr_reg_TetR-rel_C_sf"/>
</dbReference>
<dbReference type="InterPro" id="IPR001647">
    <property type="entry name" value="HTH_TetR"/>
</dbReference>
<dbReference type="SUPFAM" id="SSF48498">
    <property type="entry name" value="Tetracyclin repressor-like, C-terminal domain"/>
    <property type="match status" value="1"/>
</dbReference>
<dbReference type="InterPro" id="IPR009057">
    <property type="entry name" value="Homeodomain-like_sf"/>
</dbReference>
<accession>A0ABS8P2W1</accession>
<keyword evidence="5" id="KW-1185">Reference proteome</keyword>
<evidence type="ECO:0000259" key="3">
    <source>
        <dbReference type="PROSITE" id="PS50977"/>
    </source>
</evidence>
<dbReference type="Pfam" id="PF00440">
    <property type="entry name" value="TetR_N"/>
    <property type="match status" value="1"/>
</dbReference>
<dbReference type="InterPro" id="IPR045823">
    <property type="entry name" value="TetR_C_32"/>
</dbReference>
<comment type="caution">
    <text evidence="4">The sequence shown here is derived from an EMBL/GenBank/DDBJ whole genome shotgun (WGS) entry which is preliminary data.</text>
</comment>
<dbReference type="InterPro" id="IPR050109">
    <property type="entry name" value="HTH-type_TetR-like_transc_reg"/>
</dbReference>
<protein>
    <submittedName>
        <fullName evidence="4">TetR/AcrR family transcriptional regulator</fullName>
    </submittedName>
</protein>